<keyword evidence="2" id="KW-1185">Reference proteome</keyword>
<dbReference type="STRING" id="179408.Osc7112_5786"/>
<dbReference type="AlphaFoldDB" id="K9VPW8"/>
<organism evidence="1 2">
    <name type="scientific">Phormidium nigroviride PCC 7112</name>
    <dbReference type="NCBI Taxonomy" id="179408"/>
    <lineage>
        <taxon>Bacteria</taxon>
        <taxon>Bacillati</taxon>
        <taxon>Cyanobacteriota</taxon>
        <taxon>Cyanophyceae</taxon>
        <taxon>Oscillatoriophycideae</taxon>
        <taxon>Oscillatoriales</taxon>
        <taxon>Oscillatoriaceae</taxon>
        <taxon>Phormidium</taxon>
    </lineage>
</organism>
<sequence length="173" mass="20786">MRKILSEYDFPFLLAIDFESEWKRVLTVVKKHPWLTVDGYFQTEQQYRDYKIRMGTAASEFKLWQIENWNDKYYLDQIYRSRYWLSQLDLIKSFNYEDSSYGLKHDCENWWGVEKSKLGIQDTVSYVANGCLIVGALILEWKFTDTYQGHRSLNVCFPISKKSLKRLKPDYRG</sequence>
<name>K9VPW8_9CYAN</name>
<evidence type="ECO:0000313" key="2">
    <source>
        <dbReference type="Proteomes" id="UP000010478"/>
    </source>
</evidence>
<accession>K9VPW8</accession>
<evidence type="ECO:0000313" key="1">
    <source>
        <dbReference type="EMBL" id="AFZ09996.1"/>
    </source>
</evidence>
<gene>
    <name evidence="1" type="ORF">Osc7112_5786</name>
</gene>
<dbReference type="eggNOG" id="ENOG50342WB">
    <property type="taxonomic scope" value="Bacteria"/>
</dbReference>
<dbReference type="EMBL" id="CP003614">
    <property type="protein sequence ID" value="AFZ09996.1"/>
    <property type="molecule type" value="Genomic_DNA"/>
</dbReference>
<protein>
    <submittedName>
        <fullName evidence="1">Uncharacterized protein</fullName>
    </submittedName>
</protein>
<dbReference type="Proteomes" id="UP000010478">
    <property type="component" value="Chromosome"/>
</dbReference>
<dbReference type="HOGENOM" id="CLU_1546101_0_0_3"/>
<reference evidence="1 2" key="1">
    <citation type="submission" date="2012-05" db="EMBL/GenBank/DDBJ databases">
        <title>Finished chromosome of genome of Oscillatoria sp. PCC 7112.</title>
        <authorList>
            <consortium name="US DOE Joint Genome Institute"/>
            <person name="Gugger M."/>
            <person name="Coursin T."/>
            <person name="Rippka R."/>
            <person name="Tandeau De Marsac N."/>
            <person name="Huntemann M."/>
            <person name="Wei C.-L."/>
            <person name="Han J."/>
            <person name="Detter J.C."/>
            <person name="Han C."/>
            <person name="Tapia R."/>
            <person name="Davenport K."/>
            <person name="Daligault H."/>
            <person name="Erkkila T."/>
            <person name="Gu W."/>
            <person name="Munk A.C.C."/>
            <person name="Teshima H."/>
            <person name="Xu Y."/>
            <person name="Chain P."/>
            <person name="Chen A."/>
            <person name="Krypides N."/>
            <person name="Mavromatis K."/>
            <person name="Markowitz V."/>
            <person name="Szeto E."/>
            <person name="Ivanova N."/>
            <person name="Mikhailova N."/>
            <person name="Ovchinnikova G."/>
            <person name="Pagani I."/>
            <person name="Pati A."/>
            <person name="Goodwin L."/>
            <person name="Peters L."/>
            <person name="Pitluck S."/>
            <person name="Woyke T."/>
            <person name="Kerfeld C."/>
        </authorList>
    </citation>
    <scope>NUCLEOTIDE SEQUENCE [LARGE SCALE GENOMIC DNA]</scope>
    <source>
        <strain evidence="1 2">PCC 7112</strain>
    </source>
</reference>
<proteinExistence type="predicted"/>
<dbReference type="KEGG" id="oni:Osc7112_5786"/>
<dbReference type="RefSeq" id="WP_015179197.1">
    <property type="nucleotide sequence ID" value="NC_019729.1"/>
</dbReference>